<accession>A0A327XHF2</accession>
<sequence length="380" mass="39125">MRNGTGEILTRLRDGGPLSRAELARQTGISSAGVTKITAQLHGEGLVIEREGQGRPVGRPPVALSLAAGSRQVLAIHLGAGRAQVALSDLALGMGPVRALDFDLEDPVDEIIAATSSLAADVLADADPARGRVLGVGLGVPGSVDATGRVNTHSILAGWRNVAFADAFEAALGLPTVLEHNATAIAMAEARYGAGRDAASILHLFLGKGVGAGFAQTGPEERCAPVEIGHVVVRPGGPVCRCGGQGCLERYFSEDALRTITGAADGPGADLIGAAMHSPAWPEIYELFLQAVSTAVALLGPERVVLGGHLGSAPAAFLAELRRDLPPRVMPQQRERLAIELPSLPEPVGVNGAACIALERFFYTAGPVSAPLSMRRTVGA</sequence>
<proteinExistence type="inferred from homology"/>
<reference evidence="2 3" key="1">
    <citation type="submission" date="2018-06" db="EMBL/GenBank/DDBJ databases">
        <title>Genomic Encyclopedia of Archaeal and Bacterial Type Strains, Phase II (KMG-II): from individual species to whole genera.</title>
        <authorList>
            <person name="Goeker M."/>
        </authorList>
    </citation>
    <scope>NUCLEOTIDE SEQUENCE [LARGE SCALE GENOMIC DNA]</scope>
    <source>
        <strain evidence="2 3">DSM 22011</strain>
    </source>
</reference>
<comment type="caution">
    <text evidence="2">The sequence shown here is derived from an EMBL/GenBank/DDBJ whole genome shotgun (WGS) entry which is preliminary data.</text>
</comment>
<keyword evidence="3" id="KW-1185">Reference proteome</keyword>
<dbReference type="RefSeq" id="WP_009502463.1">
    <property type="nucleotide sequence ID" value="NZ_LIGL01000101.1"/>
</dbReference>
<dbReference type="PANTHER" id="PTHR18964:SF149">
    <property type="entry name" value="BIFUNCTIONAL UDP-N-ACETYLGLUCOSAMINE 2-EPIMERASE_N-ACETYLMANNOSAMINE KINASE"/>
    <property type="match status" value="1"/>
</dbReference>
<dbReference type="AlphaFoldDB" id="A0A327XHF2"/>
<comment type="similarity">
    <text evidence="1">Belongs to the ROK (NagC/XylR) family.</text>
</comment>
<dbReference type="Gene3D" id="1.10.10.10">
    <property type="entry name" value="Winged helix-like DNA-binding domain superfamily/Winged helix DNA-binding domain"/>
    <property type="match status" value="1"/>
</dbReference>
<dbReference type="InterPro" id="IPR043129">
    <property type="entry name" value="ATPase_NBD"/>
</dbReference>
<dbReference type="InterPro" id="IPR000600">
    <property type="entry name" value="ROK"/>
</dbReference>
<dbReference type="Gene3D" id="3.30.420.40">
    <property type="match status" value="2"/>
</dbReference>
<dbReference type="EMBL" id="QLMG01000090">
    <property type="protein sequence ID" value="RAK07822.1"/>
    <property type="molecule type" value="Genomic_DNA"/>
</dbReference>
<evidence type="ECO:0000313" key="2">
    <source>
        <dbReference type="EMBL" id="RAK07822.1"/>
    </source>
</evidence>
<dbReference type="OrthoDB" id="9810372at2"/>
<dbReference type="GO" id="GO:0016301">
    <property type="term" value="F:kinase activity"/>
    <property type="evidence" value="ECO:0007669"/>
    <property type="project" value="UniProtKB-KW"/>
</dbReference>
<keyword evidence="2" id="KW-0418">Kinase</keyword>
<dbReference type="PANTHER" id="PTHR18964">
    <property type="entry name" value="ROK (REPRESSOR, ORF, KINASE) FAMILY"/>
    <property type="match status" value="1"/>
</dbReference>
<dbReference type="InterPro" id="IPR036390">
    <property type="entry name" value="WH_DNA-bd_sf"/>
</dbReference>
<name>A0A327XHF2_9RHOB</name>
<dbReference type="Pfam" id="PF00480">
    <property type="entry name" value="ROK"/>
    <property type="match status" value="1"/>
</dbReference>
<dbReference type="InterPro" id="IPR036388">
    <property type="entry name" value="WH-like_DNA-bd_sf"/>
</dbReference>
<dbReference type="SUPFAM" id="SSF46785">
    <property type="entry name" value="Winged helix' DNA-binding domain"/>
    <property type="match status" value="1"/>
</dbReference>
<protein>
    <submittedName>
        <fullName evidence="2">Putative NBD/HSP70 family sugar kinase</fullName>
    </submittedName>
</protein>
<dbReference type="Proteomes" id="UP000249165">
    <property type="component" value="Unassembled WGS sequence"/>
</dbReference>
<evidence type="ECO:0000256" key="1">
    <source>
        <dbReference type="ARBA" id="ARBA00006479"/>
    </source>
</evidence>
<keyword evidence="2" id="KW-0808">Transferase</keyword>
<evidence type="ECO:0000313" key="3">
    <source>
        <dbReference type="Proteomes" id="UP000249165"/>
    </source>
</evidence>
<dbReference type="SUPFAM" id="SSF53067">
    <property type="entry name" value="Actin-like ATPase domain"/>
    <property type="match status" value="1"/>
</dbReference>
<organism evidence="2 3">
    <name type="scientific">Salipiger aestuarii</name>
    <dbReference type="NCBI Taxonomy" id="568098"/>
    <lineage>
        <taxon>Bacteria</taxon>
        <taxon>Pseudomonadati</taxon>
        <taxon>Pseudomonadota</taxon>
        <taxon>Alphaproteobacteria</taxon>
        <taxon>Rhodobacterales</taxon>
        <taxon>Roseobacteraceae</taxon>
        <taxon>Salipiger</taxon>
    </lineage>
</organism>
<gene>
    <name evidence="2" type="ORF">ATI53_10907</name>
</gene>